<keyword evidence="4" id="KW-0067">ATP-binding</keyword>
<keyword evidence="7" id="KW-0732">Signal</keyword>
<dbReference type="GO" id="GO:0005524">
    <property type="term" value="F:ATP binding"/>
    <property type="evidence" value="ECO:0007669"/>
    <property type="project" value="UniProtKB-KW"/>
</dbReference>
<keyword evidence="2" id="KW-0808">Transferase</keyword>
<keyword evidence="6" id="KW-1133">Transmembrane helix</keyword>
<comment type="caution">
    <text evidence="9">The sequence shown here is derived from an EMBL/GenBank/DDBJ whole genome shotgun (WGS) entry which is preliminary data.</text>
</comment>
<dbReference type="Pfam" id="PF12819">
    <property type="entry name" value="Malectin_like"/>
    <property type="match status" value="1"/>
</dbReference>
<dbReference type="FunFam" id="2.60.120.430:FF:000001">
    <property type="entry name" value="Receptor-like protein kinase FERONIA"/>
    <property type="match status" value="1"/>
</dbReference>
<evidence type="ECO:0000256" key="2">
    <source>
        <dbReference type="ARBA" id="ARBA00022679"/>
    </source>
</evidence>
<dbReference type="InterPro" id="IPR024788">
    <property type="entry name" value="Malectin-like_Carb-bd_dom"/>
</dbReference>
<name>A0A0K9P658_ZOSMR</name>
<feature type="chain" id="PRO_5005527471" description="Malectin-like domain-containing protein" evidence="7">
    <location>
        <begin position="23"/>
        <end position="508"/>
    </location>
</feature>
<evidence type="ECO:0000256" key="4">
    <source>
        <dbReference type="ARBA" id="ARBA00022840"/>
    </source>
</evidence>
<keyword evidence="5" id="KW-0325">Glycoprotein</keyword>
<sequence>MENLQFFAFFFFLSIFIQISSAFTGPDSIFLSCGSSKSVTVEDRRVFVPDSHFLPYRDLSGSKVEILDGSDNGLVPVHYKTARIFSHPASYKFEMKKKGTHLLRFHFYPFASGSCDLSRARFHVVASRKVILLSDFEVGSGRKMAPSSRGCGFHMGRSSRMDNSDNKTGVEFVLKEYFISVDSPELEITFVPADRSSFAFINAIEVISASTLIPDIVRSMDSNGINKLSGMSKQEYEVLFRINTGGAKITPLNDTMWRNWVPDEDFVNYTANIGMKKIHFSGPIKYTEYGASREIAPGSVYRTARVMKIAKLVDSSVKKNMSWSFSVPSDYNYLVRLHFCDIASMVLNDLYFDIYLNGKIAYEDFDISTSSNLVLATPYYLDFVTHPDSSGRLVITIAASKSSKPSKVNGMLNGLEVMKLNNSAGNLDDEPMTMMMDGSDEGTPHVVLVFVRMFLTSAALFSIGFAGYMLVVRWRTVSHTSAGWSPLPASTPESCISLESSGKTIVQL</sequence>
<keyword evidence="6" id="KW-0472">Membrane</keyword>
<evidence type="ECO:0000256" key="5">
    <source>
        <dbReference type="ARBA" id="ARBA00023180"/>
    </source>
</evidence>
<evidence type="ECO:0000313" key="9">
    <source>
        <dbReference type="EMBL" id="KMZ64503.1"/>
    </source>
</evidence>
<evidence type="ECO:0000259" key="8">
    <source>
        <dbReference type="Pfam" id="PF12819"/>
    </source>
</evidence>
<dbReference type="GO" id="GO:0016020">
    <property type="term" value="C:membrane"/>
    <property type="evidence" value="ECO:0007669"/>
    <property type="project" value="UniProtKB-SubCell"/>
</dbReference>
<dbReference type="OrthoDB" id="735844at2759"/>
<dbReference type="EMBL" id="LFYR01001143">
    <property type="protein sequence ID" value="KMZ64503.1"/>
    <property type="molecule type" value="Genomic_DNA"/>
</dbReference>
<dbReference type="GO" id="GO:0004714">
    <property type="term" value="F:transmembrane receptor protein tyrosine kinase activity"/>
    <property type="evidence" value="ECO:0007669"/>
    <property type="project" value="InterPro"/>
</dbReference>
<gene>
    <name evidence="9" type="ORF">ZOSMA_366G00130</name>
</gene>
<protein>
    <recommendedName>
        <fullName evidence="8">Malectin-like domain-containing protein</fullName>
    </recommendedName>
</protein>
<feature type="domain" description="Malectin-like" evidence="8">
    <location>
        <begin position="166"/>
        <end position="419"/>
    </location>
</feature>
<evidence type="ECO:0000256" key="3">
    <source>
        <dbReference type="ARBA" id="ARBA00022741"/>
    </source>
</evidence>
<dbReference type="InterPro" id="IPR045272">
    <property type="entry name" value="ANXUR1/2-like"/>
</dbReference>
<dbReference type="Gene3D" id="2.60.120.430">
    <property type="entry name" value="Galactose-binding lectin"/>
    <property type="match status" value="2"/>
</dbReference>
<evidence type="ECO:0000256" key="7">
    <source>
        <dbReference type="SAM" id="SignalP"/>
    </source>
</evidence>
<feature type="signal peptide" evidence="7">
    <location>
        <begin position="1"/>
        <end position="22"/>
    </location>
</feature>
<evidence type="ECO:0000313" key="10">
    <source>
        <dbReference type="Proteomes" id="UP000036987"/>
    </source>
</evidence>
<evidence type="ECO:0000256" key="1">
    <source>
        <dbReference type="ARBA" id="ARBA00004479"/>
    </source>
</evidence>
<accession>A0A0K9P658</accession>
<dbReference type="Proteomes" id="UP000036987">
    <property type="component" value="Unassembled WGS sequence"/>
</dbReference>
<evidence type="ECO:0000256" key="6">
    <source>
        <dbReference type="SAM" id="Phobius"/>
    </source>
</evidence>
<reference evidence="10" key="1">
    <citation type="journal article" date="2016" name="Nature">
        <title>The genome of the seagrass Zostera marina reveals angiosperm adaptation to the sea.</title>
        <authorList>
            <person name="Olsen J.L."/>
            <person name="Rouze P."/>
            <person name="Verhelst B."/>
            <person name="Lin Y.-C."/>
            <person name="Bayer T."/>
            <person name="Collen J."/>
            <person name="Dattolo E."/>
            <person name="De Paoli E."/>
            <person name="Dittami S."/>
            <person name="Maumus F."/>
            <person name="Michel G."/>
            <person name="Kersting A."/>
            <person name="Lauritano C."/>
            <person name="Lohaus R."/>
            <person name="Toepel M."/>
            <person name="Tonon T."/>
            <person name="Vanneste K."/>
            <person name="Amirebrahimi M."/>
            <person name="Brakel J."/>
            <person name="Bostroem C."/>
            <person name="Chovatia M."/>
            <person name="Grimwood J."/>
            <person name="Jenkins J.W."/>
            <person name="Jueterbock A."/>
            <person name="Mraz A."/>
            <person name="Stam W.T."/>
            <person name="Tice H."/>
            <person name="Bornberg-Bauer E."/>
            <person name="Green P.J."/>
            <person name="Pearson G.A."/>
            <person name="Procaccini G."/>
            <person name="Duarte C.M."/>
            <person name="Schmutz J."/>
            <person name="Reusch T.B.H."/>
            <person name="Van de Peer Y."/>
        </authorList>
    </citation>
    <scope>NUCLEOTIDE SEQUENCE [LARGE SCALE GENOMIC DNA]</scope>
    <source>
        <strain evidence="10">cv. Finnish</strain>
    </source>
</reference>
<dbReference type="STRING" id="29655.A0A0K9P658"/>
<keyword evidence="6" id="KW-0812">Transmembrane</keyword>
<keyword evidence="3" id="KW-0547">Nucleotide-binding</keyword>
<dbReference type="AlphaFoldDB" id="A0A0K9P658"/>
<proteinExistence type="predicted"/>
<feature type="transmembrane region" description="Helical" evidence="6">
    <location>
        <begin position="446"/>
        <end position="471"/>
    </location>
</feature>
<keyword evidence="10" id="KW-1185">Reference proteome</keyword>
<comment type="subcellular location">
    <subcellularLocation>
        <location evidence="1">Membrane</location>
        <topology evidence="1">Single-pass type I membrane protein</topology>
    </subcellularLocation>
</comment>
<organism evidence="9 10">
    <name type="scientific">Zostera marina</name>
    <name type="common">Eelgrass</name>
    <dbReference type="NCBI Taxonomy" id="29655"/>
    <lineage>
        <taxon>Eukaryota</taxon>
        <taxon>Viridiplantae</taxon>
        <taxon>Streptophyta</taxon>
        <taxon>Embryophyta</taxon>
        <taxon>Tracheophyta</taxon>
        <taxon>Spermatophyta</taxon>
        <taxon>Magnoliopsida</taxon>
        <taxon>Liliopsida</taxon>
        <taxon>Zosteraceae</taxon>
        <taxon>Zostera</taxon>
    </lineage>
</organism>
<dbReference type="PANTHER" id="PTHR34590:SF6">
    <property type="entry name" value="RECEPTOR-LIKE KINASE"/>
    <property type="match status" value="1"/>
</dbReference>
<dbReference type="OMA" id="HFYPFEP"/>
<dbReference type="PANTHER" id="PTHR34590">
    <property type="entry name" value="OS03G0124300 PROTEIN-RELATED"/>
    <property type="match status" value="1"/>
</dbReference>